<dbReference type="Gene3D" id="3.90.25.10">
    <property type="entry name" value="UDP-galactose 4-epimerase, domain 1"/>
    <property type="match status" value="1"/>
</dbReference>
<evidence type="ECO:0000256" key="1">
    <source>
        <dbReference type="ARBA" id="ARBA00006328"/>
    </source>
</evidence>
<dbReference type="RefSeq" id="XP_018031825.1">
    <property type="nucleotide sequence ID" value="XM_018174835.1"/>
</dbReference>
<dbReference type="Gene3D" id="3.40.50.720">
    <property type="entry name" value="NAD(P)-binding Rossmann-like Domain"/>
    <property type="match status" value="1"/>
</dbReference>
<proteinExistence type="inferred from homology"/>
<organism evidence="4 5">
    <name type="scientific">Paraphaeosphaeria sporulosa</name>
    <dbReference type="NCBI Taxonomy" id="1460663"/>
    <lineage>
        <taxon>Eukaryota</taxon>
        <taxon>Fungi</taxon>
        <taxon>Dikarya</taxon>
        <taxon>Ascomycota</taxon>
        <taxon>Pezizomycotina</taxon>
        <taxon>Dothideomycetes</taxon>
        <taxon>Pleosporomycetidae</taxon>
        <taxon>Pleosporales</taxon>
        <taxon>Massarineae</taxon>
        <taxon>Didymosphaeriaceae</taxon>
        <taxon>Paraphaeosphaeria</taxon>
    </lineage>
</organism>
<keyword evidence="5" id="KW-1185">Reference proteome</keyword>
<dbReference type="InterPro" id="IPR051164">
    <property type="entry name" value="NmrA-like_oxidored"/>
</dbReference>
<dbReference type="PANTHER" id="PTHR42748">
    <property type="entry name" value="NITROGEN METABOLITE REPRESSION PROTEIN NMRA FAMILY MEMBER"/>
    <property type="match status" value="1"/>
</dbReference>
<dbReference type="Proteomes" id="UP000077069">
    <property type="component" value="Unassembled WGS sequence"/>
</dbReference>
<dbReference type="STRING" id="1460663.A0A177C462"/>
<keyword evidence="2" id="KW-0521">NADP</keyword>
<dbReference type="GO" id="GO:0005634">
    <property type="term" value="C:nucleus"/>
    <property type="evidence" value="ECO:0007669"/>
    <property type="project" value="TreeGrafter"/>
</dbReference>
<reference evidence="4 5" key="1">
    <citation type="submission" date="2016-05" db="EMBL/GenBank/DDBJ databases">
        <title>Comparative analysis of secretome profiles of manganese(II)-oxidizing ascomycete fungi.</title>
        <authorList>
            <consortium name="DOE Joint Genome Institute"/>
            <person name="Zeiner C.A."/>
            <person name="Purvine S.O."/>
            <person name="Zink E.M."/>
            <person name="Wu S."/>
            <person name="Pasa-Tolic L."/>
            <person name="Chaput D.L."/>
            <person name="Haridas S."/>
            <person name="Grigoriev I.V."/>
            <person name="Santelli C.M."/>
            <person name="Hansel C.M."/>
        </authorList>
    </citation>
    <scope>NUCLEOTIDE SEQUENCE [LARGE SCALE GENOMIC DNA]</scope>
    <source>
        <strain evidence="4 5">AP3s5-JAC2a</strain>
    </source>
</reference>
<dbReference type="EMBL" id="KV441557">
    <property type="protein sequence ID" value="OAG01460.1"/>
    <property type="molecule type" value="Genomic_DNA"/>
</dbReference>
<dbReference type="GeneID" id="28758321"/>
<dbReference type="InParanoid" id="A0A177C462"/>
<dbReference type="InterPro" id="IPR036291">
    <property type="entry name" value="NAD(P)-bd_dom_sf"/>
</dbReference>
<dbReference type="AlphaFoldDB" id="A0A177C462"/>
<accession>A0A177C462</accession>
<feature type="domain" description="NmrA-like" evidence="3">
    <location>
        <begin position="3"/>
        <end position="245"/>
    </location>
</feature>
<evidence type="ECO:0000313" key="4">
    <source>
        <dbReference type="EMBL" id="OAG01460.1"/>
    </source>
</evidence>
<comment type="similarity">
    <text evidence="1">Belongs to the NmrA-type oxidoreductase family.</text>
</comment>
<dbReference type="InterPro" id="IPR008030">
    <property type="entry name" value="NmrA-like"/>
</dbReference>
<sequence length="300" mass="32921">MPRTILVTGATGRQGGAVVKALRDTDFEILALTRSSSSPSAQKLANSSPKIKLIEGDLDNTEAMFRNAKAATNNPIWGVYSVQAQVKGDVTIEETWGKNLIDSSIAAGVEFFVYSSVDRGGEKSSSTPTDVPHWMTKHNLEKYLEEKAAGTQMRFAVLRPVAFMENVTNDFAGKAMAATWQYALKNKPMQLVATEDIGNFAAEAFKHPEKYTGRYLSIAGAELTFEQANAVFKEKVGMDMPRTFGFVACIGLVAVPAVGKMFNYLKKNATGASVEESRKIYPGLMDFGTWLEKESQFRKQ</sequence>
<evidence type="ECO:0000313" key="5">
    <source>
        <dbReference type="Proteomes" id="UP000077069"/>
    </source>
</evidence>
<evidence type="ECO:0000256" key="2">
    <source>
        <dbReference type="ARBA" id="ARBA00022857"/>
    </source>
</evidence>
<protein>
    <submittedName>
        <fullName evidence="4">NAD(P)-binding protein</fullName>
    </submittedName>
</protein>
<dbReference type="SUPFAM" id="SSF51735">
    <property type="entry name" value="NAD(P)-binding Rossmann-fold domains"/>
    <property type="match status" value="1"/>
</dbReference>
<gene>
    <name evidence="4" type="ORF">CC84DRAFT_1099633</name>
</gene>
<dbReference type="Pfam" id="PF05368">
    <property type="entry name" value="NmrA"/>
    <property type="match status" value="1"/>
</dbReference>
<dbReference type="PANTHER" id="PTHR42748:SF7">
    <property type="entry name" value="NMRA LIKE REDOX SENSOR 1-RELATED"/>
    <property type="match status" value="1"/>
</dbReference>
<name>A0A177C462_9PLEO</name>
<evidence type="ECO:0000259" key="3">
    <source>
        <dbReference type="Pfam" id="PF05368"/>
    </source>
</evidence>
<dbReference type="OrthoDB" id="9997102at2759"/>